<proteinExistence type="predicted"/>
<protein>
    <submittedName>
        <fullName evidence="1">ORF4</fullName>
    </submittedName>
</protein>
<dbReference type="Proteomes" id="UP000132053">
    <property type="component" value="Segment"/>
</dbReference>
<organism evidence="1 2">
    <name type="scientific">Simian adenovirus 8</name>
    <dbReference type="NCBI Taxonomy" id="413258"/>
    <lineage>
        <taxon>Viruses</taxon>
        <taxon>Varidnaviria</taxon>
        <taxon>Bamfordvirae</taxon>
        <taxon>Preplasmiviricota</taxon>
        <taxon>Polisuviricotina</taxon>
        <taxon>Pharingeaviricetes</taxon>
        <taxon>Rowavirales</taxon>
        <taxon>Adenoviridae</taxon>
        <taxon>Mastadenovirus</taxon>
        <taxon>Mastadenovirus longumcaudae</taxon>
        <taxon>Simian mastadenovirus B</taxon>
    </lineage>
</organism>
<sequence length="121" mass="14042">MSLPSLPPPPVCREPHACLAWLELAYATYLDVLRNVRLHGIVVSPAAARILTGYREWLYFALHSERTRRGDWRRRKEASWGRTWFCYQKWLWVSRVLVYDATRKTVSLQAGPVCPSPTTTL</sequence>
<accession>A0A0M3TH10</accession>
<evidence type="ECO:0000313" key="2">
    <source>
        <dbReference type="Proteomes" id="UP000132053"/>
    </source>
</evidence>
<dbReference type="GeneID" id="26101495"/>
<dbReference type="KEGG" id="vg:26101495"/>
<dbReference type="Pfam" id="PF05385">
    <property type="entry name" value="Adeno_E4"/>
    <property type="match status" value="1"/>
</dbReference>
<dbReference type="InterPro" id="IPR008680">
    <property type="entry name" value="M_adenovirusE4"/>
</dbReference>
<name>A0A0M3TH10_9ADEN</name>
<dbReference type="EMBL" id="KP329561">
    <property type="protein sequence ID" value="ALE30310.1"/>
    <property type="molecule type" value="Genomic_DNA"/>
</dbReference>
<dbReference type="OrthoDB" id="21077at10239"/>
<dbReference type="RefSeq" id="YP_009174967.1">
    <property type="nucleotide sequence ID" value="NC_028113.1"/>
</dbReference>
<evidence type="ECO:0000313" key="1">
    <source>
        <dbReference type="EMBL" id="ALE30310.1"/>
    </source>
</evidence>
<reference evidence="1 2" key="1">
    <citation type="journal article" date="2015" name="Arch. Virol.">
        <title>Taxonomy proposal for Old World monkey adenoviruses: characterisation of several non-human, non-ape primate adenovirus lineages.</title>
        <authorList>
            <person name="Panto L."/>
            <person name="Podgorski I.I."/>
            <person name="Janoska M."/>
            <person name="Marko O."/>
            <person name="Harrach B."/>
        </authorList>
    </citation>
    <scope>NUCLEOTIDE SEQUENCE [LARGE SCALE GENOMIC DNA]</scope>
    <source>
        <strain evidence="1">P-5</strain>
    </source>
</reference>